<dbReference type="Gene3D" id="3.90.226.10">
    <property type="entry name" value="2-enoyl-CoA Hydratase, Chain A, domain 1"/>
    <property type="match status" value="1"/>
</dbReference>
<organism evidence="3 4">
    <name type="scientific">Lentinula edodes</name>
    <name type="common">Shiitake mushroom</name>
    <name type="synonym">Lentinus edodes</name>
    <dbReference type="NCBI Taxonomy" id="5353"/>
    <lineage>
        <taxon>Eukaryota</taxon>
        <taxon>Fungi</taxon>
        <taxon>Dikarya</taxon>
        <taxon>Basidiomycota</taxon>
        <taxon>Agaricomycotina</taxon>
        <taxon>Agaricomycetes</taxon>
        <taxon>Agaricomycetidae</taxon>
        <taxon>Agaricales</taxon>
        <taxon>Marasmiineae</taxon>
        <taxon>Omphalotaceae</taxon>
        <taxon>Lentinula</taxon>
    </lineage>
</organism>
<dbReference type="PROSITE" id="PS00166">
    <property type="entry name" value="ENOYL_COA_HYDRATASE"/>
    <property type="match status" value="1"/>
</dbReference>
<dbReference type="PANTHER" id="PTHR11941">
    <property type="entry name" value="ENOYL-COA HYDRATASE-RELATED"/>
    <property type="match status" value="1"/>
</dbReference>
<dbReference type="Proteomes" id="UP000188533">
    <property type="component" value="Unassembled WGS sequence"/>
</dbReference>
<name>A0A1Q3E4F2_LENED</name>
<proteinExistence type="inferred from homology"/>
<evidence type="ECO:0000313" key="3">
    <source>
        <dbReference type="EMBL" id="GAW01984.1"/>
    </source>
</evidence>
<comment type="similarity">
    <text evidence="1 2">Belongs to the enoyl-CoA hydratase/isomerase family.</text>
</comment>
<keyword evidence="3" id="KW-0413">Isomerase</keyword>
<sequence length="300" mass="33379">MHPKIHISKVGSGILRAPKPFLLLTMTAYPLALPAGNPLITLTHPKNSLWIIELHNGQDSRLTHELINEGLKPALDAVEKEWRESWRIHMKDQKANNGEGKGALIIVGRRDQDKFFSNGLDFANSQKDPNFFQLTFDPLLERILTFPIPTIAAINGHCFAGGFMLSMACDYRVMTDGSSRRAWLSMNEVHFGAPWPISFAGIVRSKFGNDPLKRKMALEGHRFTPQEALEVGIVDYVVNGNTAAVLARAEQLGDQWSGNAQGGVWGSIKSELYRDVLETIHKDARPRNPLHDDAAAKARL</sequence>
<evidence type="ECO:0000313" key="4">
    <source>
        <dbReference type="Proteomes" id="UP000188533"/>
    </source>
</evidence>
<gene>
    <name evidence="3" type="ORF">LENED_003608</name>
</gene>
<dbReference type="GO" id="GO:0006635">
    <property type="term" value="P:fatty acid beta-oxidation"/>
    <property type="evidence" value="ECO:0007669"/>
    <property type="project" value="TreeGrafter"/>
</dbReference>
<dbReference type="STRING" id="5353.A0A1Q3E4F2"/>
<keyword evidence="4" id="KW-1185">Reference proteome</keyword>
<accession>A0A1Q3E4F2</accession>
<dbReference type="GO" id="GO:0004165">
    <property type="term" value="F:delta(3)-delta(2)-enoyl-CoA isomerase activity"/>
    <property type="evidence" value="ECO:0007669"/>
    <property type="project" value="TreeGrafter"/>
</dbReference>
<dbReference type="InterPro" id="IPR001753">
    <property type="entry name" value="Enoyl-CoA_hydra/iso"/>
</dbReference>
<dbReference type="InterPro" id="IPR018376">
    <property type="entry name" value="Enoyl-CoA_hyd/isom_CS"/>
</dbReference>
<dbReference type="Pfam" id="PF00378">
    <property type="entry name" value="ECH_1"/>
    <property type="match status" value="1"/>
</dbReference>
<reference evidence="3 4" key="2">
    <citation type="submission" date="2017-02" db="EMBL/GenBank/DDBJ databases">
        <title>A genome survey and senescence transcriptome analysis in Lentinula edodes.</title>
        <authorList>
            <person name="Sakamoto Y."/>
            <person name="Nakade K."/>
            <person name="Sato S."/>
            <person name="Yoshida Y."/>
            <person name="Miyazaki K."/>
            <person name="Natsume S."/>
            <person name="Konno N."/>
        </authorList>
    </citation>
    <scope>NUCLEOTIDE SEQUENCE [LARGE SCALE GENOMIC DNA]</scope>
    <source>
        <strain evidence="3 4">NBRC 111202</strain>
    </source>
</reference>
<evidence type="ECO:0000256" key="2">
    <source>
        <dbReference type="RuleBase" id="RU003707"/>
    </source>
</evidence>
<dbReference type="GO" id="GO:0005777">
    <property type="term" value="C:peroxisome"/>
    <property type="evidence" value="ECO:0007669"/>
    <property type="project" value="TreeGrafter"/>
</dbReference>
<dbReference type="AlphaFoldDB" id="A0A1Q3E4F2"/>
<dbReference type="CDD" id="cd06558">
    <property type="entry name" value="crotonase-like"/>
    <property type="match status" value="1"/>
</dbReference>
<protein>
    <submittedName>
        <fullName evidence="3">Enoyl-hydratase isomerase</fullName>
    </submittedName>
</protein>
<evidence type="ECO:0000256" key="1">
    <source>
        <dbReference type="ARBA" id="ARBA00005254"/>
    </source>
</evidence>
<reference evidence="3 4" key="1">
    <citation type="submission" date="2016-08" db="EMBL/GenBank/DDBJ databases">
        <authorList>
            <consortium name="Lentinula edodes genome sequencing consortium"/>
            <person name="Sakamoto Y."/>
            <person name="Nakade K."/>
            <person name="Sato S."/>
            <person name="Yoshida Y."/>
            <person name="Miyazaki K."/>
            <person name="Natsume S."/>
            <person name="Konno N."/>
        </authorList>
    </citation>
    <scope>NUCLEOTIDE SEQUENCE [LARGE SCALE GENOMIC DNA]</scope>
    <source>
        <strain evidence="3 4">NBRC 111202</strain>
    </source>
</reference>
<dbReference type="InterPro" id="IPR029045">
    <property type="entry name" value="ClpP/crotonase-like_dom_sf"/>
</dbReference>
<dbReference type="SUPFAM" id="SSF52096">
    <property type="entry name" value="ClpP/crotonase"/>
    <property type="match status" value="1"/>
</dbReference>
<dbReference type="EMBL" id="BDGU01000079">
    <property type="protein sequence ID" value="GAW01984.1"/>
    <property type="molecule type" value="Genomic_DNA"/>
</dbReference>
<comment type="caution">
    <text evidence="3">The sequence shown here is derived from an EMBL/GenBank/DDBJ whole genome shotgun (WGS) entry which is preliminary data.</text>
</comment>
<dbReference type="PANTHER" id="PTHR11941:SF75">
    <property type="entry name" value="ENOYL-COA HYDRATASE_ISOMERASE FAMILY PROTEIN"/>
    <property type="match status" value="1"/>
</dbReference>